<dbReference type="EMBL" id="BNDS01000006">
    <property type="protein sequence ID" value="GHH98350.1"/>
    <property type="molecule type" value="Genomic_DNA"/>
</dbReference>
<evidence type="ECO:0000259" key="2">
    <source>
        <dbReference type="PROSITE" id="PS50206"/>
    </source>
</evidence>
<dbReference type="InterPro" id="IPR058840">
    <property type="entry name" value="AAA_SelU"/>
</dbReference>
<evidence type="ECO:0000313" key="3">
    <source>
        <dbReference type="EMBL" id="GHH98350.1"/>
    </source>
</evidence>
<dbReference type="RefSeq" id="WP_191272094.1">
    <property type="nucleotide sequence ID" value="NZ_BNDS01000006.1"/>
</dbReference>
<sequence length="353" mass="40769">MKDITVEELFNLKDPMIIDIRSPIEFKDGAIPGAINIPLFSNEERQEVGTIYKHEGQAAAKWRAMELVSPKIPSMLQKIKSYSENREVVIHCWRGGMRSKSVVTFLEFAGIYAWRLVGGYKAYRHYILEMIPTMIPDKAVVLHGLTGVGKTEVLKILKRRGFPILDLEEMAGHRGSIFGTVGLGEGNNQKTFDSLLFKGLQEIQDADYFLVEAESKRIGKAVQPEKLMDVKFKGVNLYIQTPLKQRVKHLVSEYVLPYEQEPWYHEKISISMERVLKRIKDTDIKNQLLEALKERNYQAMIPILLEYYYDPRYDHARLEYEKEFIDILAEHFNDAADQITAILEELSFQPVLV</sequence>
<dbReference type="Proteomes" id="UP000637074">
    <property type="component" value="Unassembled WGS sequence"/>
</dbReference>
<organism evidence="3 4">
    <name type="scientific">Neobacillus kokaensis</name>
    <dbReference type="NCBI Taxonomy" id="2759023"/>
    <lineage>
        <taxon>Bacteria</taxon>
        <taxon>Bacillati</taxon>
        <taxon>Bacillota</taxon>
        <taxon>Bacilli</taxon>
        <taxon>Bacillales</taxon>
        <taxon>Bacillaceae</taxon>
        <taxon>Neobacillus</taxon>
    </lineage>
</organism>
<dbReference type="PANTHER" id="PTHR30401:SF0">
    <property type="entry name" value="TRNA 2-SELENOURIDINE SYNTHASE"/>
    <property type="match status" value="1"/>
</dbReference>
<dbReference type="NCBIfam" id="TIGR03167">
    <property type="entry name" value="tRNA_sel_U_synt"/>
    <property type="match status" value="1"/>
</dbReference>
<evidence type="ECO:0000313" key="4">
    <source>
        <dbReference type="Proteomes" id="UP000637074"/>
    </source>
</evidence>
<comment type="caution">
    <text evidence="3">The sequence shown here is derived from an EMBL/GenBank/DDBJ whole genome shotgun (WGS) entry which is preliminary data.</text>
</comment>
<dbReference type="PROSITE" id="PS50206">
    <property type="entry name" value="RHODANESE_3"/>
    <property type="match status" value="1"/>
</dbReference>
<dbReference type="InterPro" id="IPR027417">
    <property type="entry name" value="P-loop_NTPase"/>
</dbReference>
<dbReference type="SUPFAM" id="SSF52540">
    <property type="entry name" value="P-loop containing nucleoside triphosphate hydrolases"/>
    <property type="match status" value="1"/>
</dbReference>
<accession>A0ABQ3N761</accession>
<dbReference type="Pfam" id="PF26341">
    <property type="entry name" value="AAA_SelU"/>
    <property type="match status" value="1"/>
</dbReference>
<dbReference type="Pfam" id="PF00581">
    <property type="entry name" value="Rhodanese"/>
    <property type="match status" value="1"/>
</dbReference>
<dbReference type="InterPro" id="IPR036873">
    <property type="entry name" value="Rhodanese-like_dom_sf"/>
</dbReference>
<keyword evidence="4" id="KW-1185">Reference proteome</keyword>
<dbReference type="SUPFAM" id="SSF52821">
    <property type="entry name" value="Rhodanese/Cell cycle control phosphatase"/>
    <property type="match status" value="1"/>
</dbReference>
<dbReference type="PANTHER" id="PTHR30401">
    <property type="entry name" value="TRNA 2-SELENOURIDINE SYNTHASE"/>
    <property type="match status" value="1"/>
</dbReference>
<reference evidence="3 4" key="1">
    <citation type="journal article" date="2022" name="Int. J. Syst. Evol. Microbiol.">
        <title>Neobacillus kokaensis sp. nov., isolated from soil.</title>
        <authorList>
            <person name="Yuki K."/>
            <person name="Matsubara H."/>
            <person name="Yamaguchi S."/>
        </authorList>
    </citation>
    <scope>NUCLEOTIDE SEQUENCE [LARGE SCALE GENOMIC DNA]</scope>
    <source>
        <strain evidence="3 4">LOB 377</strain>
    </source>
</reference>
<dbReference type="InterPro" id="IPR017582">
    <property type="entry name" value="SelU"/>
</dbReference>
<protein>
    <submittedName>
        <fullName evidence="3">tRNA 2-selenouridine synthase</fullName>
    </submittedName>
</protein>
<keyword evidence="1" id="KW-0711">Selenium</keyword>
<feature type="domain" description="Rhodanese" evidence="2">
    <location>
        <begin position="11"/>
        <end position="132"/>
    </location>
</feature>
<gene>
    <name evidence="3" type="ORF">AM1BK_18930</name>
</gene>
<evidence type="ECO:0000256" key="1">
    <source>
        <dbReference type="ARBA" id="ARBA00023266"/>
    </source>
</evidence>
<name>A0ABQ3N761_9BACI</name>
<dbReference type="InterPro" id="IPR001763">
    <property type="entry name" value="Rhodanese-like_dom"/>
</dbReference>
<dbReference type="Gene3D" id="3.40.250.10">
    <property type="entry name" value="Rhodanese-like domain"/>
    <property type="match status" value="1"/>
</dbReference>
<dbReference type="SMART" id="SM00450">
    <property type="entry name" value="RHOD"/>
    <property type="match status" value="1"/>
</dbReference>
<dbReference type="NCBIfam" id="NF008750">
    <property type="entry name" value="PRK11784.1-2"/>
    <property type="match status" value="1"/>
</dbReference>
<proteinExistence type="predicted"/>